<comment type="caution">
    <text evidence="2">The sequence shown here is derived from an EMBL/GenBank/DDBJ whole genome shotgun (WGS) entry which is preliminary data.</text>
</comment>
<proteinExistence type="predicted"/>
<dbReference type="RefSeq" id="WP_339574262.1">
    <property type="nucleotide sequence ID" value="NZ_JBBIAA010000004.1"/>
</dbReference>
<gene>
    <name evidence="2" type="ORF">WDZ17_06170</name>
</gene>
<feature type="transmembrane region" description="Helical" evidence="1">
    <location>
        <begin position="5"/>
        <end position="25"/>
    </location>
</feature>
<protein>
    <recommendedName>
        <fullName evidence="4">Integral membrane protein</fullName>
    </recommendedName>
</protein>
<evidence type="ECO:0000313" key="3">
    <source>
        <dbReference type="Proteomes" id="UP001387100"/>
    </source>
</evidence>
<evidence type="ECO:0000256" key="1">
    <source>
        <dbReference type="SAM" id="Phobius"/>
    </source>
</evidence>
<evidence type="ECO:0008006" key="4">
    <source>
        <dbReference type="Google" id="ProtNLM"/>
    </source>
</evidence>
<keyword evidence="3" id="KW-1185">Reference proteome</keyword>
<dbReference type="EMBL" id="JBBIAA010000004">
    <property type="protein sequence ID" value="MEJ5944880.1"/>
    <property type="molecule type" value="Genomic_DNA"/>
</dbReference>
<reference evidence="2 3" key="1">
    <citation type="journal article" date="2017" name="Int. J. Syst. Evol. Microbiol.">
        <title>Pseudokineococcus basanitobsidens sp. nov., isolated from volcanic rock.</title>
        <authorList>
            <person name="Lee D.W."/>
            <person name="Park M.Y."/>
            <person name="Kim J.J."/>
            <person name="Kim B.S."/>
        </authorList>
    </citation>
    <scope>NUCLEOTIDE SEQUENCE [LARGE SCALE GENOMIC DNA]</scope>
    <source>
        <strain evidence="2 3">DSM 103726</strain>
    </source>
</reference>
<evidence type="ECO:0000313" key="2">
    <source>
        <dbReference type="EMBL" id="MEJ5944880.1"/>
    </source>
</evidence>
<organism evidence="2 3">
    <name type="scientific">Pseudokineococcus basanitobsidens</name>
    <dbReference type="NCBI Taxonomy" id="1926649"/>
    <lineage>
        <taxon>Bacteria</taxon>
        <taxon>Bacillati</taxon>
        <taxon>Actinomycetota</taxon>
        <taxon>Actinomycetes</taxon>
        <taxon>Kineosporiales</taxon>
        <taxon>Kineosporiaceae</taxon>
        <taxon>Pseudokineococcus</taxon>
    </lineage>
</organism>
<name>A0ABU8RIJ7_9ACTN</name>
<keyword evidence="1" id="KW-0812">Transmembrane</keyword>
<sequence>MTSRVLTVVGVVLVLLGALFFLQGVGVVGGSPMTGSSFWAVAGPVIALVGLYLAVLRRVGRRRG</sequence>
<keyword evidence="1" id="KW-1133">Transmembrane helix</keyword>
<dbReference type="Proteomes" id="UP001387100">
    <property type="component" value="Unassembled WGS sequence"/>
</dbReference>
<feature type="transmembrane region" description="Helical" evidence="1">
    <location>
        <begin position="37"/>
        <end position="56"/>
    </location>
</feature>
<keyword evidence="1" id="KW-0472">Membrane</keyword>
<accession>A0ABU8RIJ7</accession>